<sequence>MRFPDLNELRARNTLKWTRYPADALPMWVAESDFGTCPEVKQALLDAVDREAFGYPPATTGLGEALSKFSTSHYGWGPKPEHVFAVPDVVRGVWLAIEHLTRPGAPIILPTPSYMPFLEFSRVMDRETMIIDAYGGIDLDAVEDCLRRGAGSIVLVSPYNPLGFAFEREFLVELAELVARYDARIIADEIHAPLVFARRNIPVASVSDTAAAVTVTVTATSKAWNIAGLKCAQMVFSNAADAAAWERIHPLWREGVSTIGLVAAEACYRADTAFLDEQLQVLRSNRDTLAAELPALIPGLTTTIPDATFLMWLDFRDTALADRPAAQILQRCKVVLNEGLTFGPGGAGHARLNFACTPDTLTEALNRLSTAV</sequence>
<keyword evidence="7" id="KW-0032">Aminotransferase</keyword>
<dbReference type="RefSeq" id="WP_146323595.1">
    <property type="nucleotide sequence ID" value="NZ_BAABLR010000014.1"/>
</dbReference>
<evidence type="ECO:0000256" key="3">
    <source>
        <dbReference type="ARBA" id="ARBA00022898"/>
    </source>
</evidence>
<dbReference type="InterPro" id="IPR015422">
    <property type="entry name" value="PyrdxlP-dep_Trfase_small"/>
</dbReference>
<dbReference type="InterPro" id="IPR015424">
    <property type="entry name" value="PyrdxlP-dep_Trfase"/>
</dbReference>
<dbReference type="Proteomes" id="UP000320791">
    <property type="component" value="Unassembled WGS sequence"/>
</dbReference>
<evidence type="ECO:0000313" key="7">
    <source>
        <dbReference type="EMBL" id="TWT28510.1"/>
    </source>
</evidence>
<dbReference type="Gene3D" id="3.40.640.10">
    <property type="entry name" value="Type I PLP-dependent aspartate aminotransferase-like (Major domain)"/>
    <property type="match status" value="1"/>
</dbReference>
<keyword evidence="7" id="KW-0808">Transferase</keyword>
<protein>
    <recommendedName>
        <fullName evidence="2">cysteine-S-conjugate beta-lyase</fullName>
        <ecNumber evidence="2">4.4.1.13</ecNumber>
    </recommendedName>
</protein>
<dbReference type="PANTHER" id="PTHR43525">
    <property type="entry name" value="PROTEIN MALY"/>
    <property type="match status" value="1"/>
</dbReference>
<evidence type="ECO:0000256" key="4">
    <source>
        <dbReference type="ARBA" id="ARBA00023239"/>
    </source>
</evidence>
<dbReference type="SUPFAM" id="SSF53383">
    <property type="entry name" value="PLP-dependent transferases"/>
    <property type="match status" value="1"/>
</dbReference>
<dbReference type="EC" id="4.4.1.13" evidence="2"/>
<keyword evidence="8" id="KW-1185">Reference proteome</keyword>
<name>A0A5C5USF8_9CORY</name>
<dbReference type="GO" id="GO:0047804">
    <property type="term" value="F:cysteine-S-conjugate beta-lyase activity"/>
    <property type="evidence" value="ECO:0007669"/>
    <property type="project" value="UniProtKB-EC"/>
</dbReference>
<evidence type="ECO:0000256" key="2">
    <source>
        <dbReference type="ARBA" id="ARBA00012224"/>
    </source>
</evidence>
<comment type="cofactor">
    <cofactor evidence="1">
        <name>pyridoxal 5'-phosphate</name>
        <dbReference type="ChEBI" id="CHEBI:597326"/>
    </cofactor>
</comment>
<comment type="similarity">
    <text evidence="5">Belongs to the class-II pyridoxal-phosphate-dependent aminotransferase family. MalY/PatB cystathionine beta-lyase subfamily.</text>
</comment>
<feature type="domain" description="Aminotransferase class I/classII large" evidence="6">
    <location>
        <begin position="32"/>
        <end position="368"/>
    </location>
</feature>
<evidence type="ECO:0000256" key="5">
    <source>
        <dbReference type="ARBA" id="ARBA00037974"/>
    </source>
</evidence>
<proteinExistence type="inferred from homology"/>
<reference evidence="7 8" key="1">
    <citation type="submission" date="2019-08" db="EMBL/GenBank/DDBJ databases">
        <authorList>
            <person name="Lei W."/>
        </authorList>
    </citation>
    <scope>NUCLEOTIDE SEQUENCE [LARGE SCALE GENOMIC DNA]</scope>
    <source>
        <strain evidence="7 8">CCUG 58627</strain>
    </source>
</reference>
<keyword evidence="3" id="KW-0663">Pyridoxal phosphate</keyword>
<dbReference type="AlphaFoldDB" id="A0A5C5USF8"/>
<dbReference type="InterPro" id="IPR015421">
    <property type="entry name" value="PyrdxlP-dep_Trfase_major"/>
</dbReference>
<dbReference type="GO" id="GO:0030170">
    <property type="term" value="F:pyridoxal phosphate binding"/>
    <property type="evidence" value="ECO:0007669"/>
    <property type="project" value="InterPro"/>
</dbReference>
<dbReference type="InterPro" id="IPR004839">
    <property type="entry name" value="Aminotransferase_I/II_large"/>
</dbReference>
<accession>A0A5C5USF8</accession>
<comment type="caution">
    <text evidence="7">The sequence shown here is derived from an EMBL/GenBank/DDBJ whole genome shotgun (WGS) entry which is preliminary data.</text>
</comment>
<evidence type="ECO:0000259" key="6">
    <source>
        <dbReference type="Pfam" id="PF00155"/>
    </source>
</evidence>
<dbReference type="PANTHER" id="PTHR43525:SF2">
    <property type="entry name" value="CYSTATHIONINE BETA-LYASE-RELATED"/>
    <property type="match status" value="1"/>
</dbReference>
<evidence type="ECO:0000256" key="1">
    <source>
        <dbReference type="ARBA" id="ARBA00001933"/>
    </source>
</evidence>
<dbReference type="GO" id="GO:0008483">
    <property type="term" value="F:transaminase activity"/>
    <property type="evidence" value="ECO:0007669"/>
    <property type="project" value="UniProtKB-KW"/>
</dbReference>
<dbReference type="Pfam" id="PF00155">
    <property type="entry name" value="Aminotran_1_2"/>
    <property type="match status" value="1"/>
</dbReference>
<dbReference type="OrthoDB" id="3224382at2"/>
<dbReference type="EMBL" id="VOHM01000004">
    <property type="protein sequence ID" value="TWT28510.1"/>
    <property type="molecule type" value="Genomic_DNA"/>
</dbReference>
<evidence type="ECO:0000313" key="8">
    <source>
        <dbReference type="Proteomes" id="UP000320791"/>
    </source>
</evidence>
<keyword evidence="4" id="KW-0456">Lyase</keyword>
<dbReference type="InterPro" id="IPR051798">
    <property type="entry name" value="Class-II_PLP-Dep_Aminotrans"/>
</dbReference>
<dbReference type="CDD" id="cd00609">
    <property type="entry name" value="AAT_like"/>
    <property type="match status" value="1"/>
</dbReference>
<gene>
    <name evidence="7" type="ORF">FRX94_02770</name>
</gene>
<organism evidence="7 8">
    <name type="scientific">Corynebacterium canis</name>
    <dbReference type="NCBI Taxonomy" id="679663"/>
    <lineage>
        <taxon>Bacteria</taxon>
        <taxon>Bacillati</taxon>
        <taxon>Actinomycetota</taxon>
        <taxon>Actinomycetes</taxon>
        <taxon>Mycobacteriales</taxon>
        <taxon>Corynebacteriaceae</taxon>
        <taxon>Corynebacterium</taxon>
    </lineage>
</organism>
<dbReference type="Gene3D" id="3.90.1150.10">
    <property type="entry name" value="Aspartate Aminotransferase, domain 1"/>
    <property type="match status" value="1"/>
</dbReference>